<dbReference type="PANTHER" id="PTHR43180">
    <property type="entry name" value="3-OXOACYL-(ACYL-CARRIER-PROTEIN) REDUCTASE (AFU_ORTHOLOGUE AFUA_6G11210)"/>
    <property type="match status" value="1"/>
</dbReference>
<evidence type="ECO:0000256" key="4">
    <source>
        <dbReference type="ARBA" id="ARBA00023098"/>
    </source>
</evidence>
<dbReference type="Gene3D" id="3.40.50.720">
    <property type="entry name" value="NAD(P)-binding Rossmann-like Domain"/>
    <property type="match status" value="1"/>
</dbReference>
<dbReference type="Proteomes" id="UP000295096">
    <property type="component" value="Unassembled WGS sequence"/>
</dbReference>
<evidence type="ECO:0000256" key="5">
    <source>
        <dbReference type="ARBA" id="ARBA00023221"/>
    </source>
</evidence>
<dbReference type="AlphaFoldDB" id="A0A4R5QC28"/>
<dbReference type="SUPFAM" id="SSF51735">
    <property type="entry name" value="NAD(P)-binding Rossmann-fold domains"/>
    <property type="match status" value="1"/>
</dbReference>
<accession>A0A4R5QC28</accession>
<dbReference type="FunFam" id="3.40.50.720:FF:000084">
    <property type="entry name" value="Short-chain dehydrogenase reductase"/>
    <property type="match status" value="1"/>
</dbReference>
<dbReference type="NCBIfam" id="NF005559">
    <property type="entry name" value="PRK07231.1"/>
    <property type="match status" value="1"/>
</dbReference>
<gene>
    <name evidence="6" type="ORF">E2C06_22620</name>
</gene>
<evidence type="ECO:0000313" key="6">
    <source>
        <dbReference type="EMBL" id="TDH60313.1"/>
    </source>
</evidence>
<name>A0A4R5QC28_9PROT</name>
<dbReference type="Pfam" id="PF13561">
    <property type="entry name" value="adh_short_C2"/>
    <property type="match status" value="1"/>
</dbReference>
<comment type="similarity">
    <text evidence="1">Belongs to the short-chain dehydrogenases/reductases (SDR) family.</text>
</comment>
<keyword evidence="2 6" id="KW-0560">Oxidoreductase</keyword>
<dbReference type="GO" id="GO:0047936">
    <property type="term" value="F:glucose 1-dehydrogenase [NAD(P)+] activity"/>
    <property type="evidence" value="ECO:0007669"/>
    <property type="project" value="UniProtKB-EC"/>
</dbReference>
<keyword evidence="5" id="KW-0753">Steroid metabolism</keyword>
<evidence type="ECO:0000256" key="3">
    <source>
        <dbReference type="ARBA" id="ARBA00023027"/>
    </source>
</evidence>
<dbReference type="PANTHER" id="PTHR43180:SF28">
    <property type="entry name" value="NAD(P)-BINDING ROSSMANN-FOLD SUPERFAMILY PROTEIN"/>
    <property type="match status" value="1"/>
</dbReference>
<keyword evidence="3" id="KW-0520">NAD</keyword>
<evidence type="ECO:0000256" key="2">
    <source>
        <dbReference type="ARBA" id="ARBA00023002"/>
    </source>
</evidence>
<dbReference type="RefSeq" id="WP_133290879.1">
    <property type="nucleotide sequence ID" value="NZ_SMSJ01000040.1"/>
</dbReference>
<protein>
    <submittedName>
        <fullName evidence="6">Glucose 1-dehydrogenase</fullName>
        <ecNumber evidence="6">1.1.1.47</ecNumber>
    </submittedName>
</protein>
<reference evidence="6 7" key="1">
    <citation type="journal article" date="2016" name="J. Microbiol.">
        <title>Dankookia rubra gen. nov., sp. nov., an alphaproteobacterium isolated from sediment of a shallow stream.</title>
        <authorList>
            <person name="Kim W.H."/>
            <person name="Kim D.H."/>
            <person name="Kang K."/>
            <person name="Ahn T.Y."/>
        </authorList>
    </citation>
    <scope>NUCLEOTIDE SEQUENCE [LARGE SCALE GENOMIC DNA]</scope>
    <source>
        <strain evidence="6 7">JCM30602</strain>
    </source>
</reference>
<dbReference type="InterPro" id="IPR036291">
    <property type="entry name" value="NAD(P)-bd_dom_sf"/>
</dbReference>
<comment type="caution">
    <text evidence="6">The sequence shown here is derived from an EMBL/GenBank/DDBJ whole genome shotgun (WGS) entry which is preliminary data.</text>
</comment>
<organism evidence="6 7">
    <name type="scientific">Dankookia rubra</name>
    <dbReference type="NCBI Taxonomy" id="1442381"/>
    <lineage>
        <taxon>Bacteria</taxon>
        <taxon>Pseudomonadati</taxon>
        <taxon>Pseudomonadota</taxon>
        <taxon>Alphaproteobacteria</taxon>
        <taxon>Acetobacterales</taxon>
        <taxon>Roseomonadaceae</taxon>
        <taxon>Dankookia</taxon>
    </lineage>
</organism>
<keyword evidence="7" id="KW-1185">Reference proteome</keyword>
<dbReference type="PRINTS" id="PR00081">
    <property type="entry name" value="GDHRDH"/>
</dbReference>
<keyword evidence="4" id="KW-0443">Lipid metabolism</keyword>
<dbReference type="GO" id="GO:0008202">
    <property type="term" value="P:steroid metabolic process"/>
    <property type="evidence" value="ECO:0007669"/>
    <property type="project" value="UniProtKB-KW"/>
</dbReference>
<dbReference type="InterPro" id="IPR020904">
    <property type="entry name" value="Sc_DH/Rdtase_CS"/>
</dbReference>
<evidence type="ECO:0000256" key="1">
    <source>
        <dbReference type="ARBA" id="ARBA00006484"/>
    </source>
</evidence>
<sequence length="267" mass="27974">MNRLDGKVALISGAARGIGGETAKLMAQAGAKLVVADVLDDAGRQMVDAIRTAGGQAEYSHLDVTQEADWTAAIERATDRFGKLDILVNNAGVFIGKSIEEISLEEWNRLVAVNMTGVFLGTKLAAPALREAATSSEHGSAIVNLASIAGLVGSQLDPLYSMTKGGVTLFTKSAALEFGRKGYRIRVNSIHPGVIQTEMGEQTFMARARRTGSNDPGPVRQQVSDSVPWGRLGVPLDIAKGIVFLASDDAAYMNGAGLVVDGGFTAA</sequence>
<dbReference type="EMBL" id="SMSJ01000040">
    <property type="protein sequence ID" value="TDH60313.1"/>
    <property type="molecule type" value="Genomic_DNA"/>
</dbReference>
<dbReference type="EC" id="1.1.1.47" evidence="6"/>
<dbReference type="PRINTS" id="PR00080">
    <property type="entry name" value="SDRFAMILY"/>
</dbReference>
<dbReference type="OrthoDB" id="7375193at2"/>
<evidence type="ECO:0000313" key="7">
    <source>
        <dbReference type="Proteomes" id="UP000295096"/>
    </source>
</evidence>
<dbReference type="InterPro" id="IPR002347">
    <property type="entry name" value="SDR_fam"/>
</dbReference>
<dbReference type="PROSITE" id="PS00061">
    <property type="entry name" value="ADH_SHORT"/>
    <property type="match status" value="1"/>
</dbReference>
<proteinExistence type="inferred from homology"/>